<dbReference type="EMBL" id="JAFIRA010000015">
    <property type="protein sequence ID" value="MCJ2542762.1"/>
    <property type="molecule type" value="Genomic_DNA"/>
</dbReference>
<sequence length="319" mass="35359">MSKKIGLALGSGGARGWAHIGVIRALERAGIPIDYIAGASIGAFVGAIYAAGELDELEEFVRDLNWKMILSLFDVVFPTCGLLDGNKIYDLLTEHLQELCIEEAGIPFCCVATDLITGKEVLLRSGKMADAVRASISIPGIFTPFQHEGCYLGDGGIVNPVPVQVVREMGADIVIAVNLNHVDPADLEPQLEETEVEETFQRRQRLNAAGEVIEEETNFITRIRKRYQSLQEGIQEKISQWIPDEPAGPNIFDVIGTTLNVMEQSITRSILAQYPPDLLLQPKLSQYGIFDFHEADPIIREGYRQMRRAIPELRQKLEG</sequence>
<dbReference type="InterPro" id="IPR050301">
    <property type="entry name" value="NTE"/>
</dbReference>
<dbReference type="SUPFAM" id="SSF52151">
    <property type="entry name" value="FabD/lysophospholipase-like"/>
    <property type="match status" value="1"/>
</dbReference>
<keyword evidence="4 5" id="KW-0443">Lipid metabolism</keyword>
<dbReference type="InterPro" id="IPR016035">
    <property type="entry name" value="Acyl_Trfase/lysoPLipase"/>
</dbReference>
<evidence type="ECO:0000256" key="2">
    <source>
        <dbReference type="ARBA" id="ARBA00022801"/>
    </source>
</evidence>
<dbReference type="Gene3D" id="3.40.1090.10">
    <property type="entry name" value="Cytosolic phospholipase A2 catalytic domain"/>
    <property type="match status" value="1"/>
</dbReference>
<dbReference type="InterPro" id="IPR001423">
    <property type="entry name" value="LysoPLipase_patatin_CS"/>
</dbReference>
<evidence type="ECO:0000256" key="5">
    <source>
        <dbReference type="PROSITE-ProRule" id="PRU01161"/>
    </source>
</evidence>
<accession>A0ABT0CAE5</accession>
<dbReference type="Proteomes" id="UP000830835">
    <property type="component" value="Unassembled WGS sequence"/>
</dbReference>
<protein>
    <submittedName>
        <fullName evidence="7">Patatin family protein</fullName>
    </submittedName>
</protein>
<comment type="caution">
    <text evidence="5">Lacks conserved residue(s) required for the propagation of feature annotation.</text>
</comment>
<keyword evidence="8" id="KW-1185">Reference proteome</keyword>
<feature type="short sequence motif" description="DGA/G" evidence="5">
    <location>
        <begin position="154"/>
        <end position="156"/>
    </location>
</feature>
<keyword evidence="2 5" id="KW-0378">Hydrolase</keyword>
<organism evidence="7 8">
    <name type="scientific">Thermostichus vulcanus str. 'Rupite'</name>
    <dbReference type="NCBI Taxonomy" id="2813851"/>
    <lineage>
        <taxon>Bacteria</taxon>
        <taxon>Bacillati</taxon>
        <taxon>Cyanobacteriota</taxon>
        <taxon>Cyanophyceae</taxon>
        <taxon>Thermostichales</taxon>
        <taxon>Thermostichaceae</taxon>
        <taxon>Thermostichus</taxon>
    </lineage>
</organism>
<name>A0ABT0CAE5_THEVL</name>
<dbReference type="PANTHER" id="PTHR14226">
    <property type="entry name" value="NEUROPATHY TARGET ESTERASE/SWISS CHEESE D.MELANOGASTER"/>
    <property type="match status" value="1"/>
</dbReference>
<feature type="active site" description="Nucleophile" evidence="5">
    <location>
        <position position="40"/>
    </location>
</feature>
<dbReference type="Pfam" id="PF01734">
    <property type="entry name" value="Patatin"/>
    <property type="match status" value="1"/>
</dbReference>
<dbReference type="InterPro" id="IPR002641">
    <property type="entry name" value="PNPLA_dom"/>
</dbReference>
<dbReference type="CDD" id="cd07228">
    <property type="entry name" value="Pat_NTE_like_bacteria"/>
    <property type="match status" value="1"/>
</dbReference>
<dbReference type="PROSITE" id="PS51635">
    <property type="entry name" value="PNPLA"/>
    <property type="match status" value="1"/>
</dbReference>
<evidence type="ECO:0000313" key="7">
    <source>
        <dbReference type="EMBL" id="MCJ2542762.1"/>
    </source>
</evidence>
<evidence type="ECO:0000256" key="1">
    <source>
        <dbReference type="ARBA" id="ARBA00006636"/>
    </source>
</evidence>
<keyword evidence="3 5" id="KW-0442">Lipid degradation</keyword>
<feature type="short sequence motif" description="GXSXG" evidence="5">
    <location>
        <begin position="38"/>
        <end position="42"/>
    </location>
</feature>
<gene>
    <name evidence="7" type="ORF">JX360_07545</name>
</gene>
<feature type="domain" description="PNPLA" evidence="6">
    <location>
        <begin position="7"/>
        <end position="167"/>
    </location>
</feature>
<evidence type="ECO:0000313" key="8">
    <source>
        <dbReference type="Proteomes" id="UP000830835"/>
    </source>
</evidence>
<comment type="caution">
    <text evidence="7">The sequence shown here is derived from an EMBL/GenBank/DDBJ whole genome shotgun (WGS) entry which is preliminary data.</text>
</comment>
<proteinExistence type="inferred from homology"/>
<comment type="similarity">
    <text evidence="1">Belongs to the NTE family.</text>
</comment>
<evidence type="ECO:0000256" key="3">
    <source>
        <dbReference type="ARBA" id="ARBA00022963"/>
    </source>
</evidence>
<evidence type="ECO:0000256" key="4">
    <source>
        <dbReference type="ARBA" id="ARBA00023098"/>
    </source>
</evidence>
<dbReference type="PANTHER" id="PTHR14226:SF76">
    <property type="entry name" value="NTE FAMILY PROTEIN RSSA"/>
    <property type="match status" value="1"/>
</dbReference>
<dbReference type="RefSeq" id="WP_244350042.1">
    <property type="nucleotide sequence ID" value="NZ_JAFIRA010000015.1"/>
</dbReference>
<evidence type="ECO:0000259" key="6">
    <source>
        <dbReference type="PROSITE" id="PS51635"/>
    </source>
</evidence>
<feature type="active site" description="Proton acceptor" evidence="5">
    <location>
        <position position="154"/>
    </location>
</feature>
<reference evidence="7" key="1">
    <citation type="submission" date="2021-02" db="EMBL/GenBank/DDBJ databases">
        <title>The CRISPR/cas machinery reduction and long-range gene transfer in the hot spring cyanobacterium Synechococcus.</title>
        <authorList>
            <person name="Dvorak P."/>
            <person name="Jahodarova E."/>
            <person name="Hasler P."/>
            <person name="Poulickova A."/>
        </authorList>
    </citation>
    <scope>NUCLEOTIDE SEQUENCE</scope>
    <source>
        <strain evidence="7">Rupite</strain>
    </source>
</reference>
<dbReference type="PROSITE" id="PS01237">
    <property type="entry name" value="UPF0028"/>
    <property type="match status" value="1"/>
</dbReference>